<dbReference type="Gene3D" id="1.20.1070.10">
    <property type="entry name" value="Rhodopsin 7-helix transmembrane proteins"/>
    <property type="match status" value="1"/>
</dbReference>
<dbReference type="GO" id="GO:0043410">
    <property type="term" value="P:positive regulation of MAPK cascade"/>
    <property type="evidence" value="ECO:0007669"/>
    <property type="project" value="TreeGrafter"/>
</dbReference>
<evidence type="ECO:0000256" key="8">
    <source>
        <dbReference type="ARBA" id="ARBA00023170"/>
    </source>
</evidence>
<dbReference type="OrthoDB" id="5957871at2759"/>
<keyword evidence="8" id="KW-0675">Receptor</keyword>
<feature type="domain" description="G-protein coupled receptors family 1 profile" evidence="11">
    <location>
        <begin position="38"/>
        <end position="296"/>
    </location>
</feature>
<keyword evidence="6 10" id="KW-0472">Membrane</keyword>
<feature type="transmembrane region" description="Helical" evidence="10">
    <location>
        <begin position="101"/>
        <end position="122"/>
    </location>
</feature>
<evidence type="ECO:0000313" key="13">
    <source>
        <dbReference type="RefSeq" id="XP_031549412.1"/>
    </source>
</evidence>
<dbReference type="GeneID" id="116286957"/>
<evidence type="ECO:0000256" key="10">
    <source>
        <dbReference type="SAM" id="Phobius"/>
    </source>
</evidence>
<proteinExistence type="predicted"/>
<dbReference type="PROSITE" id="PS50262">
    <property type="entry name" value="G_PROTEIN_RECEP_F1_2"/>
    <property type="match status" value="1"/>
</dbReference>
<reference evidence="13" key="1">
    <citation type="submission" date="2025-08" db="UniProtKB">
        <authorList>
            <consortium name="RefSeq"/>
        </authorList>
    </citation>
    <scope>IDENTIFICATION</scope>
    <source>
        <tissue evidence="13">Tentacle</tissue>
    </source>
</reference>
<feature type="transmembrane region" description="Helical" evidence="10">
    <location>
        <begin position="178"/>
        <end position="198"/>
    </location>
</feature>
<keyword evidence="5" id="KW-0297">G-protein coupled receptor</keyword>
<dbReference type="InParanoid" id="A0A6P8H9J8"/>
<dbReference type="RefSeq" id="XP_031549412.1">
    <property type="nucleotide sequence ID" value="XM_031693552.1"/>
</dbReference>
<dbReference type="GO" id="GO:0004930">
    <property type="term" value="F:G protein-coupled receptor activity"/>
    <property type="evidence" value="ECO:0007669"/>
    <property type="project" value="UniProtKB-KW"/>
</dbReference>
<feature type="transmembrane region" description="Helical" evidence="10">
    <location>
        <begin position="143"/>
        <end position="166"/>
    </location>
</feature>
<keyword evidence="12" id="KW-1185">Reference proteome</keyword>
<keyword evidence="7" id="KW-1015">Disulfide bond</keyword>
<dbReference type="InterPro" id="IPR017452">
    <property type="entry name" value="GPCR_Rhodpsn_7TM"/>
</dbReference>
<sequence>MDNLTSNFSNPNHKSVTIKSEALSIVMLISVMALGMFGNILVIASFFKFRYLRMVTNYFLVSLAVADLMLATFSMPFWLMIRMADLVRVPRDRLDYMIMYYSWQYLDILCSTASIMNLCVIAKDRHMAIVSPLRYYAKMTPKRALISIAVGWTYAAVCAGISMISIDRNIQPIAGRVYAVFISLAAFFAPLLIILFYYGRIFAVALTQIRSISHHGSLVYGAEKERRTLMQRELKVSKTLAIVVGTFVVCWSPFFVILILFAVCSTSCVSSASATTYIAASKWMHYSSTTANPIIYTLFTKGFRQAFKSMLNCSECKSRCCCCIRKRIKNQTTGSQMKVWTSYECRMEEKQVQHSCSLHISR</sequence>
<protein>
    <submittedName>
        <fullName evidence="13">Dopamine receptor 2-like</fullName>
    </submittedName>
</protein>
<dbReference type="SUPFAM" id="SSF81321">
    <property type="entry name" value="Family A G protein-coupled receptor-like"/>
    <property type="match status" value="1"/>
</dbReference>
<dbReference type="GO" id="GO:0005886">
    <property type="term" value="C:plasma membrane"/>
    <property type="evidence" value="ECO:0007669"/>
    <property type="project" value="UniProtKB-SubCell"/>
</dbReference>
<evidence type="ECO:0000256" key="5">
    <source>
        <dbReference type="ARBA" id="ARBA00023040"/>
    </source>
</evidence>
<dbReference type="PANTHER" id="PTHR24248:SF199">
    <property type="entry name" value="IP13425P-RELATED"/>
    <property type="match status" value="1"/>
</dbReference>
<dbReference type="Pfam" id="PF00001">
    <property type="entry name" value="7tm_1"/>
    <property type="match status" value="1"/>
</dbReference>
<dbReference type="SMART" id="SM01381">
    <property type="entry name" value="7TM_GPCR_Srsx"/>
    <property type="match status" value="1"/>
</dbReference>
<evidence type="ECO:0000313" key="12">
    <source>
        <dbReference type="Proteomes" id="UP000515163"/>
    </source>
</evidence>
<name>A0A6P8H9J8_ACTTE</name>
<accession>A0A6P8H9J8</accession>
<feature type="transmembrane region" description="Helical" evidence="10">
    <location>
        <begin position="240"/>
        <end position="263"/>
    </location>
</feature>
<dbReference type="GO" id="GO:0071880">
    <property type="term" value="P:adenylate cyclase-activating adrenergic receptor signaling pathway"/>
    <property type="evidence" value="ECO:0007669"/>
    <property type="project" value="TreeGrafter"/>
</dbReference>
<comment type="subcellular location">
    <subcellularLocation>
        <location evidence="1">Cell membrane</location>
        <topology evidence="1">Multi-pass membrane protein</topology>
    </subcellularLocation>
</comment>
<feature type="transmembrane region" description="Helical" evidence="10">
    <location>
        <begin position="59"/>
        <end position="81"/>
    </location>
</feature>
<evidence type="ECO:0000256" key="2">
    <source>
        <dbReference type="ARBA" id="ARBA00022475"/>
    </source>
</evidence>
<dbReference type="InterPro" id="IPR000276">
    <property type="entry name" value="GPCR_Rhodpsn"/>
</dbReference>
<evidence type="ECO:0000256" key="3">
    <source>
        <dbReference type="ARBA" id="ARBA00022692"/>
    </source>
</evidence>
<evidence type="ECO:0000256" key="7">
    <source>
        <dbReference type="ARBA" id="ARBA00023157"/>
    </source>
</evidence>
<dbReference type="CDD" id="cd14967">
    <property type="entry name" value="7tmA_amine_R-like"/>
    <property type="match status" value="1"/>
</dbReference>
<evidence type="ECO:0000259" key="11">
    <source>
        <dbReference type="PROSITE" id="PS50262"/>
    </source>
</evidence>
<evidence type="ECO:0000256" key="1">
    <source>
        <dbReference type="ARBA" id="ARBA00004651"/>
    </source>
</evidence>
<dbReference type="KEGG" id="aten:116286957"/>
<evidence type="ECO:0000256" key="9">
    <source>
        <dbReference type="ARBA" id="ARBA00023224"/>
    </source>
</evidence>
<dbReference type="Proteomes" id="UP000515163">
    <property type="component" value="Unplaced"/>
</dbReference>
<evidence type="ECO:0000256" key="4">
    <source>
        <dbReference type="ARBA" id="ARBA00022989"/>
    </source>
</evidence>
<gene>
    <name evidence="13" type="primary">LOC116286957</name>
</gene>
<organism evidence="12 13">
    <name type="scientific">Actinia tenebrosa</name>
    <name type="common">Australian red waratah sea anemone</name>
    <dbReference type="NCBI Taxonomy" id="6105"/>
    <lineage>
        <taxon>Eukaryota</taxon>
        <taxon>Metazoa</taxon>
        <taxon>Cnidaria</taxon>
        <taxon>Anthozoa</taxon>
        <taxon>Hexacorallia</taxon>
        <taxon>Actiniaria</taxon>
        <taxon>Actiniidae</taxon>
        <taxon>Actinia</taxon>
    </lineage>
</organism>
<dbReference type="AlphaFoldDB" id="A0A6P8H9J8"/>
<dbReference type="PRINTS" id="PR00237">
    <property type="entry name" value="GPCRRHODOPSN"/>
</dbReference>
<keyword evidence="3 10" id="KW-0812">Transmembrane</keyword>
<feature type="transmembrane region" description="Helical" evidence="10">
    <location>
        <begin position="22"/>
        <end position="47"/>
    </location>
</feature>
<evidence type="ECO:0000256" key="6">
    <source>
        <dbReference type="ARBA" id="ARBA00023136"/>
    </source>
</evidence>
<dbReference type="PANTHER" id="PTHR24248">
    <property type="entry name" value="ADRENERGIC RECEPTOR-RELATED G-PROTEIN COUPLED RECEPTOR"/>
    <property type="match status" value="1"/>
</dbReference>
<keyword evidence="9" id="KW-0807">Transducer</keyword>
<keyword evidence="2" id="KW-1003">Cell membrane</keyword>
<keyword evidence="4 10" id="KW-1133">Transmembrane helix</keyword>